<sequence length="460" mass="51254">MVKDTTYYDILGVEPTATAVELKKAYRKQAIKLHPDKNANDPQAAAKFQELGEAYGVLQDSNSRAAYDELGVEGMKKSDVGGVDQDVDPVEMFGMIFGGNSFNEWIGELSMLKEVSQTAEVLDEKEDDTISIDSGNGSVSGSGLEGKVAELSVSDQDNKVNQTSGANVELTSESINKKKKQRMTPEQRAEILRLHEESKKAKQARVDELSKNLISRIEKYQSAVTNKDSLAQFQSKLLQEFEDLKIESFGIQLLHLMGKIYTHQANATIQASRTFGVSKIFTSVKTKTDNVKNGYNILKTGLDAQASVEEMVKEQEAAQAAALASGEELSELERYRQAEMEKFIMGKFLATAWATTKFEVTGILNKVSNVVLNDKKLSKKERVKRAEAVLYMAKLMSQMKRTAEEEEEAQIFEQMMAEATAKKNKKDRNTRTANQKEIEEYLRKMAETEASEASEPETKA</sequence>
<gene>
    <name evidence="3" type="primary">CAJ1</name>
    <name evidence="3" type="ORF">PICST_74586</name>
</gene>
<dbReference type="GeneID" id="4850891"/>
<dbReference type="Proteomes" id="UP000002258">
    <property type="component" value="Chromosome 1"/>
</dbReference>
<dbReference type="PANTHER" id="PTHR45006:SF1">
    <property type="entry name" value="DNAJ-LIKE PROTEIN 1"/>
    <property type="match status" value="1"/>
</dbReference>
<keyword evidence="4" id="KW-1185">Reference proteome</keyword>
<feature type="domain" description="J" evidence="2">
    <location>
        <begin position="6"/>
        <end position="71"/>
    </location>
</feature>
<organism evidence="3 4">
    <name type="scientific">Scheffersomyces stipitis (strain ATCC 58785 / CBS 6054 / NBRC 10063 / NRRL Y-11545)</name>
    <name type="common">Yeast</name>
    <name type="synonym">Pichia stipitis</name>
    <dbReference type="NCBI Taxonomy" id="322104"/>
    <lineage>
        <taxon>Eukaryota</taxon>
        <taxon>Fungi</taxon>
        <taxon>Dikarya</taxon>
        <taxon>Ascomycota</taxon>
        <taxon>Saccharomycotina</taxon>
        <taxon>Pichiomycetes</taxon>
        <taxon>Debaryomycetaceae</taxon>
        <taxon>Scheffersomyces</taxon>
    </lineage>
</organism>
<dbReference type="InterPro" id="IPR026894">
    <property type="entry name" value="DnaJ_X"/>
</dbReference>
<dbReference type="OMA" id="DMKIESF"/>
<comment type="caution">
    <text evidence="3">The sequence shown here is derived from an EMBL/GenBank/DDBJ whole genome shotgun (WGS) entry which is preliminary data.</text>
</comment>
<dbReference type="FunCoup" id="A3GF42">
    <property type="interactions" value="194"/>
</dbReference>
<evidence type="ECO:0000259" key="2">
    <source>
        <dbReference type="PROSITE" id="PS50076"/>
    </source>
</evidence>
<evidence type="ECO:0000256" key="1">
    <source>
        <dbReference type="SAM" id="MobiDB-lite"/>
    </source>
</evidence>
<dbReference type="HOGENOM" id="CLU_025145_3_1_1"/>
<dbReference type="GO" id="GO:0005886">
    <property type="term" value="C:plasma membrane"/>
    <property type="evidence" value="ECO:0007669"/>
    <property type="project" value="EnsemblFungi"/>
</dbReference>
<dbReference type="CDD" id="cd06257">
    <property type="entry name" value="DnaJ"/>
    <property type="match status" value="1"/>
</dbReference>
<dbReference type="InterPro" id="IPR052814">
    <property type="entry name" value="Peroxisomal_DnaJ"/>
</dbReference>
<reference evidence="3 4" key="1">
    <citation type="journal article" date="2007" name="Nat. Biotechnol.">
        <title>Genome sequence of the lignocellulose-bioconverting and xylose-fermenting yeast Pichia stipitis.</title>
        <authorList>
            <person name="Jeffries T.W."/>
            <person name="Grigoriev I.V."/>
            <person name="Grimwood J."/>
            <person name="Laplaza J.M."/>
            <person name="Aerts A."/>
            <person name="Salamov A."/>
            <person name="Schmutz J."/>
            <person name="Lindquist E."/>
            <person name="Dehal P."/>
            <person name="Shapiro H."/>
            <person name="Jin Y.S."/>
            <person name="Passoth V."/>
            <person name="Richardson P.M."/>
        </authorList>
    </citation>
    <scope>NUCLEOTIDE SEQUENCE [LARGE SCALE GENOMIC DNA]</scope>
    <source>
        <strain evidence="4">ATCC 58785 / CBS 6054 / NBRC 10063 / NRRL Y-11545</strain>
    </source>
</reference>
<feature type="region of interest" description="Disordered" evidence="1">
    <location>
        <begin position="419"/>
        <end position="438"/>
    </location>
</feature>
<name>A3GF42_PICST</name>
<dbReference type="GO" id="GO:0016558">
    <property type="term" value="P:protein import into peroxisome matrix"/>
    <property type="evidence" value="ECO:0007669"/>
    <property type="project" value="TreeGrafter"/>
</dbReference>
<dbReference type="Pfam" id="PF00226">
    <property type="entry name" value="DnaJ"/>
    <property type="match status" value="1"/>
</dbReference>
<dbReference type="InterPro" id="IPR036869">
    <property type="entry name" value="J_dom_sf"/>
</dbReference>
<feature type="compositionally biased region" description="Basic and acidic residues" evidence="1">
    <location>
        <begin position="427"/>
        <end position="438"/>
    </location>
</feature>
<dbReference type="STRING" id="322104.A3GF42"/>
<protein>
    <submittedName>
        <fullName evidence="3">DnaJ-like protein</fullName>
    </submittedName>
</protein>
<dbReference type="GO" id="GO:0005829">
    <property type="term" value="C:cytosol"/>
    <property type="evidence" value="ECO:0007669"/>
    <property type="project" value="EnsemblFungi"/>
</dbReference>
<dbReference type="PROSITE" id="PS50076">
    <property type="entry name" value="DNAJ_2"/>
    <property type="match status" value="1"/>
</dbReference>
<dbReference type="InterPro" id="IPR001623">
    <property type="entry name" value="DnaJ_domain"/>
</dbReference>
<proteinExistence type="predicted"/>
<dbReference type="AlphaFoldDB" id="A3GF42"/>
<evidence type="ECO:0000313" key="3">
    <source>
        <dbReference type="EMBL" id="EAZ63282.1"/>
    </source>
</evidence>
<dbReference type="GO" id="GO:1901981">
    <property type="term" value="F:phosphatidylinositol phosphate binding"/>
    <property type="evidence" value="ECO:0007669"/>
    <property type="project" value="EnsemblFungi"/>
</dbReference>
<dbReference type="Gene3D" id="1.10.287.110">
    <property type="entry name" value="DnaJ domain"/>
    <property type="match status" value="1"/>
</dbReference>
<dbReference type="OrthoDB" id="552049at2759"/>
<feature type="region of interest" description="Disordered" evidence="1">
    <location>
        <begin position="124"/>
        <end position="144"/>
    </location>
</feature>
<dbReference type="InParanoid" id="A3GF42"/>
<dbReference type="KEGG" id="pic:PICST_74586"/>
<dbReference type="Pfam" id="PF14308">
    <property type="entry name" value="DnaJ-X"/>
    <property type="match status" value="1"/>
</dbReference>
<dbReference type="PRINTS" id="PR00625">
    <property type="entry name" value="JDOMAIN"/>
</dbReference>
<dbReference type="RefSeq" id="XP_001387305.1">
    <property type="nucleotide sequence ID" value="XM_001387268.1"/>
</dbReference>
<dbReference type="SMART" id="SM00271">
    <property type="entry name" value="DnaJ"/>
    <property type="match status" value="1"/>
</dbReference>
<dbReference type="eggNOG" id="KOG0691">
    <property type="taxonomic scope" value="Eukaryota"/>
</dbReference>
<dbReference type="SUPFAM" id="SSF46565">
    <property type="entry name" value="Chaperone J-domain"/>
    <property type="match status" value="1"/>
</dbReference>
<evidence type="ECO:0000313" key="4">
    <source>
        <dbReference type="Proteomes" id="UP000002258"/>
    </source>
</evidence>
<dbReference type="PANTHER" id="PTHR45006">
    <property type="entry name" value="DNAJ-LIKE PROTEIN 1"/>
    <property type="match status" value="1"/>
</dbReference>
<dbReference type="EMBL" id="AAVQ01000001">
    <property type="protein sequence ID" value="EAZ63282.1"/>
    <property type="molecule type" value="Genomic_DNA"/>
</dbReference>
<accession>A3GF42</accession>